<dbReference type="PROSITE" id="PS00893">
    <property type="entry name" value="NUDIX_BOX"/>
    <property type="match status" value="1"/>
</dbReference>
<dbReference type="PANTHER" id="PTHR11839">
    <property type="entry name" value="UDP/ADP-SUGAR PYROPHOSPHATASE"/>
    <property type="match status" value="1"/>
</dbReference>
<dbReference type="Pfam" id="PF00293">
    <property type="entry name" value="NUDIX"/>
    <property type="match status" value="1"/>
</dbReference>
<name>A0A7C4JJU2_9CREN</name>
<dbReference type="GO" id="GO:0006753">
    <property type="term" value="P:nucleoside phosphate metabolic process"/>
    <property type="evidence" value="ECO:0007669"/>
    <property type="project" value="TreeGrafter"/>
</dbReference>
<dbReference type="CDD" id="cd03424">
    <property type="entry name" value="NUDIX_ADPRase_Nudt5_UGPPase_Nudt14"/>
    <property type="match status" value="1"/>
</dbReference>
<comment type="cofactor">
    <cofactor evidence="1">
        <name>Mg(2+)</name>
        <dbReference type="ChEBI" id="CHEBI:18420"/>
    </cofactor>
</comment>
<sequence length="173" mass="19662">MALEFVEERTLCRGRRIELVQRIYKFDGDFMVKDVVKFGQSVAIVPVKGGRTIVLIKQFRAPIGRWVVEVPAGRIEIGEPPENAVVRELREEIGYEPKYIKKLVSIYLSPGYSDEVIHIYLAKDLKFVGSSPEKGELIEVFEIDLDKALELVLLSDIIDAKTLIALLLARDYI</sequence>
<evidence type="ECO:0000313" key="4">
    <source>
        <dbReference type="EMBL" id="HGQ35846.1"/>
    </source>
</evidence>
<proteinExistence type="predicted"/>
<reference evidence="5" key="1">
    <citation type="journal article" date="2020" name="mSystems">
        <title>Genome- and Community-Level Interaction Insights into Carbon Utilization and Element Cycling Functions of Hydrothermarchaeota in Hydrothermal Sediment.</title>
        <authorList>
            <person name="Zhou Z."/>
            <person name="Liu Y."/>
            <person name="Xu W."/>
            <person name="Pan J."/>
            <person name="Luo Z.H."/>
            <person name="Li M."/>
        </authorList>
    </citation>
    <scope>NUCLEOTIDE SEQUENCE [LARGE SCALE GENOMIC DNA]</scope>
    <source>
        <strain evidence="5">SpSt-637</strain>
        <strain evidence="4">SpSt-667</strain>
    </source>
</reference>
<dbReference type="AlphaFoldDB" id="A0A7C4JJU2"/>
<dbReference type="PROSITE" id="PS51462">
    <property type="entry name" value="NUDIX"/>
    <property type="match status" value="1"/>
</dbReference>
<dbReference type="SUPFAM" id="SSF55811">
    <property type="entry name" value="Nudix"/>
    <property type="match status" value="1"/>
</dbReference>
<evidence type="ECO:0000256" key="1">
    <source>
        <dbReference type="ARBA" id="ARBA00001946"/>
    </source>
</evidence>
<dbReference type="InterPro" id="IPR015797">
    <property type="entry name" value="NUDIX_hydrolase-like_dom_sf"/>
</dbReference>
<dbReference type="PRINTS" id="PR00502">
    <property type="entry name" value="NUDIXFAMILY"/>
</dbReference>
<dbReference type="InterPro" id="IPR020084">
    <property type="entry name" value="NUDIX_hydrolase_CS"/>
</dbReference>
<protein>
    <submittedName>
        <fullName evidence="5">NUDIX hydrolase</fullName>
    </submittedName>
</protein>
<dbReference type="EMBL" id="DTCK01000023">
    <property type="protein sequence ID" value="HGQ35846.1"/>
    <property type="molecule type" value="Genomic_DNA"/>
</dbReference>
<comment type="caution">
    <text evidence="5">The sequence shown here is derived from an EMBL/GenBank/DDBJ whole genome shotgun (WGS) entry which is preliminary data.</text>
</comment>
<gene>
    <name evidence="5" type="ORF">ENU08_02100</name>
    <name evidence="4" type="ORF">ENU41_04105</name>
</gene>
<evidence type="ECO:0000313" key="5">
    <source>
        <dbReference type="EMBL" id="HGQ64021.1"/>
    </source>
</evidence>
<evidence type="ECO:0000259" key="3">
    <source>
        <dbReference type="PROSITE" id="PS51462"/>
    </source>
</evidence>
<organism evidence="5">
    <name type="scientific">Ignisphaera aggregans</name>
    <dbReference type="NCBI Taxonomy" id="334771"/>
    <lineage>
        <taxon>Archaea</taxon>
        <taxon>Thermoproteota</taxon>
        <taxon>Thermoprotei</taxon>
        <taxon>Desulfurococcales</taxon>
        <taxon>Desulfurococcaceae</taxon>
        <taxon>Ignisphaera</taxon>
    </lineage>
</organism>
<dbReference type="GO" id="GO:0016462">
    <property type="term" value="F:pyrophosphatase activity"/>
    <property type="evidence" value="ECO:0007669"/>
    <property type="project" value="UniProtKB-ARBA"/>
</dbReference>
<dbReference type="InterPro" id="IPR020476">
    <property type="entry name" value="Nudix_hydrolase"/>
</dbReference>
<dbReference type="PANTHER" id="PTHR11839:SF18">
    <property type="entry name" value="NUDIX HYDROLASE DOMAIN-CONTAINING PROTEIN"/>
    <property type="match status" value="1"/>
</dbReference>
<evidence type="ECO:0000256" key="2">
    <source>
        <dbReference type="ARBA" id="ARBA00022801"/>
    </source>
</evidence>
<accession>A0A7C4JJU2</accession>
<dbReference type="GO" id="GO:0019693">
    <property type="term" value="P:ribose phosphate metabolic process"/>
    <property type="evidence" value="ECO:0007669"/>
    <property type="project" value="TreeGrafter"/>
</dbReference>
<keyword evidence="2 5" id="KW-0378">Hydrolase</keyword>
<dbReference type="EMBL" id="DTBD01000014">
    <property type="protein sequence ID" value="HGQ64021.1"/>
    <property type="molecule type" value="Genomic_DNA"/>
</dbReference>
<dbReference type="Gene3D" id="3.90.79.10">
    <property type="entry name" value="Nucleoside Triphosphate Pyrophosphohydrolase"/>
    <property type="match status" value="1"/>
</dbReference>
<dbReference type="InterPro" id="IPR000086">
    <property type="entry name" value="NUDIX_hydrolase_dom"/>
</dbReference>
<feature type="domain" description="Nudix hydrolase" evidence="3">
    <location>
        <begin position="37"/>
        <end position="167"/>
    </location>
</feature>